<dbReference type="PANTHER" id="PTHR23526:SF4">
    <property type="entry name" value="INTEGRAL MEMBRANE TRANSPORT PROTEIN"/>
    <property type="match status" value="1"/>
</dbReference>
<keyword evidence="3 5" id="KW-1133">Transmembrane helix</keyword>
<dbReference type="AlphaFoldDB" id="A0A1E7KXK6"/>
<feature type="transmembrane region" description="Helical" evidence="5">
    <location>
        <begin position="190"/>
        <end position="208"/>
    </location>
</feature>
<feature type="transmembrane region" description="Helical" evidence="5">
    <location>
        <begin position="82"/>
        <end position="100"/>
    </location>
</feature>
<dbReference type="CDD" id="cd06174">
    <property type="entry name" value="MFS"/>
    <property type="match status" value="1"/>
</dbReference>
<keyword evidence="8" id="KW-1185">Reference proteome</keyword>
<keyword evidence="4 5" id="KW-0472">Membrane</keyword>
<dbReference type="GO" id="GO:0022857">
    <property type="term" value="F:transmembrane transporter activity"/>
    <property type="evidence" value="ECO:0007669"/>
    <property type="project" value="InterPro"/>
</dbReference>
<evidence type="ECO:0000256" key="1">
    <source>
        <dbReference type="ARBA" id="ARBA00004651"/>
    </source>
</evidence>
<evidence type="ECO:0000256" key="5">
    <source>
        <dbReference type="SAM" id="Phobius"/>
    </source>
</evidence>
<evidence type="ECO:0000259" key="6">
    <source>
        <dbReference type="PROSITE" id="PS50850"/>
    </source>
</evidence>
<dbReference type="PROSITE" id="PS50850">
    <property type="entry name" value="MFS"/>
    <property type="match status" value="1"/>
</dbReference>
<dbReference type="PANTHER" id="PTHR23526">
    <property type="entry name" value="INTEGRAL MEMBRANE TRANSPORT PROTEIN-RELATED"/>
    <property type="match status" value="1"/>
</dbReference>
<dbReference type="Gene3D" id="1.20.1250.20">
    <property type="entry name" value="MFS general substrate transporter like domains"/>
    <property type="match status" value="1"/>
</dbReference>
<reference evidence="7 8" key="1">
    <citation type="journal article" date="2016" name="Front. Microbiol.">
        <title>Comparative Genomics Analysis of Streptomyces Species Reveals Their Adaptation to the Marine Environment and Their Diversity at the Genomic Level.</title>
        <authorList>
            <person name="Tian X."/>
            <person name="Zhang Z."/>
            <person name="Yang T."/>
            <person name="Chen M."/>
            <person name="Li J."/>
            <person name="Chen F."/>
            <person name="Yang J."/>
            <person name="Li W."/>
            <person name="Zhang B."/>
            <person name="Zhang Z."/>
            <person name="Wu J."/>
            <person name="Zhang C."/>
            <person name="Long L."/>
            <person name="Xiao J."/>
        </authorList>
    </citation>
    <scope>NUCLEOTIDE SEQUENCE [LARGE SCALE GENOMIC DNA]</scope>
    <source>
        <strain evidence="7 8">SCSIO 10429</strain>
    </source>
</reference>
<accession>A0A1E7KXK6</accession>
<comment type="subcellular location">
    <subcellularLocation>
        <location evidence="1">Cell membrane</location>
        <topology evidence="1">Multi-pass membrane protein</topology>
    </subcellularLocation>
</comment>
<comment type="caution">
    <text evidence="7">The sequence shown here is derived from an EMBL/GenBank/DDBJ whole genome shotgun (WGS) entry which is preliminary data.</text>
</comment>
<feature type="transmembrane region" description="Helical" evidence="5">
    <location>
        <begin position="335"/>
        <end position="359"/>
    </location>
</feature>
<feature type="domain" description="Major facilitator superfamily (MFS) profile" evidence="6">
    <location>
        <begin position="246"/>
        <end position="381"/>
    </location>
</feature>
<dbReference type="PRINTS" id="PR01035">
    <property type="entry name" value="TCRTETA"/>
</dbReference>
<dbReference type="SUPFAM" id="SSF103473">
    <property type="entry name" value="MFS general substrate transporter"/>
    <property type="match status" value="1"/>
</dbReference>
<feature type="transmembrane region" description="Helical" evidence="5">
    <location>
        <begin position="106"/>
        <end position="129"/>
    </location>
</feature>
<feature type="transmembrane region" description="Helical" evidence="5">
    <location>
        <begin position="249"/>
        <end position="270"/>
    </location>
</feature>
<evidence type="ECO:0000256" key="3">
    <source>
        <dbReference type="ARBA" id="ARBA00022989"/>
    </source>
</evidence>
<protein>
    <submittedName>
        <fullName evidence="7">MFS transporter</fullName>
    </submittedName>
</protein>
<evidence type="ECO:0000256" key="4">
    <source>
        <dbReference type="ARBA" id="ARBA00023136"/>
    </source>
</evidence>
<sequence length="381" mass="38099">MPTGPGGAFPAPPRRWLLRLVVSFVFTQGAVNMARPAVSYHALELGAGARAVGVITAVFALLPLVVAVPLGRHTDRRRCGPLLPVGAALIAAGCALSGTASSLVTLAVWSGVLGLGHLVFMIGAQSLVARQSGPGEHDRNFGHFTIGGSAGQLIGPVLAGLIVGGAGAGAGTDGAAAAAGSHAVSQHSSAVALFASGALSLCSYAALWRIEGRARSGSPAEPGNGRGKDAAPETPVPVARILRARGVPAGIFASLAVLSTTDVLTAYLPVVGEERGIAPGMVGLLLSLRAAASVLSRLALPAMTARLGRQRLLVVSCLAAGGLSALLAVPVPVWALGAALVVLGFFLGVGQPLTMTTVVRAAPERARSTALALRLTGNRLG</sequence>
<keyword evidence="2 5" id="KW-0812">Transmembrane</keyword>
<feature type="transmembrane region" description="Helical" evidence="5">
    <location>
        <begin position="312"/>
        <end position="329"/>
    </location>
</feature>
<feature type="transmembrane region" description="Helical" evidence="5">
    <location>
        <begin position="47"/>
        <end position="70"/>
    </location>
</feature>
<feature type="transmembrane region" description="Helical" evidence="5">
    <location>
        <begin position="150"/>
        <end position="170"/>
    </location>
</feature>
<dbReference type="InterPro" id="IPR036259">
    <property type="entry name" value="MFS_trans_sf"/>
</dbReference>
<gene>
    <name evidence="7" type="ORF">AN218_25625</name>
</gene>
<evidence type="ECO:0000313" key="8">
    <source>
        <dbReference type="Proteomes" id="UP000176005"/>
    </source>
</evidence>
<feature type="transmembrane region" description="Helical" evidence="5">
    <location>
        <begin position="276"/>
        <end position="300"/>
    </location>
</feature>
<dbReference type="Proteomes" id="UP000176005">
    <property type="component" value="Unassembled WGS sequence"/>
</dbReference>
<feature type="non-terminal residue" evidence="7">
    <location>
        <position position="381"/>
    </location>
</feature>
<dbReference type="InterPro" id="IPR052528">
    <property type="entry name" value="Sugar_transport-like"/>
</dbReference>
<dbReference type="Pfam" id="PF07690">
    <property type="entry name" value="MFS_1"/>
    <property type="match status" value="1"/>
</dbReference>
<dbReference type="GO" id="GO:0005886">
    <property type="term" value="C:plasma membrane"/>
    <property type="evidence" value="ECO:0007669"/>
    <property type="project" value="UniProtKB-SubCell"/>
</dbReference>
<proteinExistence type="predicted"/>
<organism evidence="7 8">
    <name type="scientific">Streptomyces nanshensis</name>
    <dbReference type="NCBI Taxonomy" id="518642"/>
    <lineage>
        <taxon>Bacteria</taxon>
        <taxon>Bacillati</taxon>
        <taxon>Actinomycetota</taxon>
        <taxon>Actinomycetes</taxon>
        <taxon>Kitasatosporales</taxon>
        <taxon>Streptomycetaceae</taxon>
        <taxon>Streptomyces</taxon>
    </lineage>
</organism>
<evidence type="ECO:0000313" key="7">
    <source>
        <dbReference type="EMBL" id="OEV08660.1"/>
    </source>
</evidence>
<dbReference type="InterPro" id="IPR001958">
    <property type="entry name" value="Tet-R_TetA/multi-R_MdtG-like"/>
</dbReference>
<dbReference type="InterPro" id="IPR020846">
    <property type="entry name" value="MFS_dom"/>
</dbReference>
<evidence type="ECO:0000256" key="2">
    <source>
        <dbReference type="ARBA" id="ARBA00022692"/>
    </source>
</evidence>
<dbReference type="EMBL" id="LJGW01000410">
    <property type="protein sequence ID" value="OEV08660.1"/>
    <property type="molecule type" value="Genomic_DNA"/>
</dbReference>
<dbReference type="InterPro" id="IPR011701">
    <property type="entry name" value="MFS"/>
</dbReference>
<name>A0A1E7KXK6_9ACTN</name>